<dbReference type="EMBL" id="JARJCW010000032">
    <property type="protein sequence ID" value="KAJ7208897.1"/>
    <property type="molecule type" value="Genomic_DNA"/>
</dbReference>
<evidence type="ECO:0000256" key="1">
    <source>
        <dbReference type="SAM" id="MobiDB-lite"/>
    </source>
</evidence>
<evidence type="ECO:0000313" key="2">
    <source>
        <dbReference type="EMBL" id="KAJ7208897.1"/>
    </source>
</evidence>
<dbReference type="AlphaFoldDB" id="A0AAD6Y9M7"/>
<accession>A0AAD6Y9M7</accession>
<comment type="caution">
    <text evidence="2">The sequence shown here is derived from an EMBL/GenBank/DDBJ whole genome shotgun (WGS) entry which is preliminary data.</text>
</comment>
<feature type="region of interest" description="Disordered" evidence="1">
    <location>
        <begin position="24"/>
        <end position="59"/>
    </location>
</feature>
<protein>
    <submittedName>
        <fullName evidence="2">Uncharacterized protein</fullName>
    </submittedName>
</protein>
<keyword evidence="3" id="KW-1185">Reference proteome</keyword>
<sequence length="305" mass="33200">MMRALRTSRPAIAELVLQQLNSADPDKDYLGDKSRIPPNFGPQPRCGKQAEYQAKPDSGHKQAGGSFLMCNIAIQSLASSYYKQSRTETDSNKHIYYKFPCQLEHHHKKVLLSKSQRSTLLMGSNADALKPFFDLLTNTEPGTAPAALDIPEGATDTSLSLSDFENLDLTVLDTLNLMCPHDAPPIPTSSNTPEMLATLLDVPQMMLNSSECIGDSTTVQQGLVVPSTIVPPPQSTATPHIVFQQTTLGTDESTSALFLQPSSISQPEPDTTKRCARLLRRLKAANKRQVASGLDEGQVTGLEHN</sequence>
<dbReference type="Proteomes" id="UP001219525">
    <property type="component" value="Unassembled WGS sequence"/>
</dbReference>
<feature type="compositionally biased region" description="Basic and acidic residues" evidence="1">
    <location>
        <begin position="24"/>
        <end position="35"/>
    </location>
</feature>
<organism evidence="2 3">
    <name type="scientific">Mycena pura</name>
    <dbReference type="NCBI Taxonomy" id="153505"/>
    <lineage>
        <taxon>Eukaryota</taxon>
        <taxon>Fungi</taxon>
        <taxon>Dikarya</taxon>
        <taxon>Basidiomycota</taxon>
        <taxon>Agaricomycotina</taxon>
        <taxon>Agaricomycetes</taxon>
        <taxon>Agaricomycetidae</taxon>
        <taxon>Agaricales</taxon>
        <taxon>Marasmiineae</taxon>
        <taxon>Mycenaceae</taxon>
        <taxon>Mycena</taxon>
    </lineage>
</organism>
<name>A0AAD6Y9M7_9AGAR</name>
<evidence type="ECO:0000313" key="3">
    <source>
        <dbReference type="Proteomes" id="UP001219525"/>
    </source>
</evidence>
<proteinExistence type="predicted"/>
<reference evidence="2" key="1">
    <citation type="submission" date="2023-03" db="EMBL/GenBank/DDBJ databases">
        <title>Massive genome expansion in bonnet fungi (Mycena s.s.) driven by repeated elements and novel gene families across ecological guilds.</title>
        <authorList>
            <consortium name="Lawrence Berkeley National Laboratory"/>
            <person name="Harder C.B."/>
            <person name="Miyauchi S."/>
            <person name="Viragh M."/>
            <person name="Kuo A."/>
            <person name="Thoen E."/>
            <person name="Andreopoulos B."/>
            <person name="Lu D."/>
            <person name="Skrede I."/>
            <person name="Drula E."/>
            <person name="Henrissat B."/>
            <person name="Morin E."/>
            <person name="Kohler A."/>
            <person name="Barry K."/>
            <person name="LaButti K."/>
            <person name="Morin E."/>
            <person name="Salamov A."/>
            <person name="Lipzen A."/>
            <person name="Mereny Z."/>
            <person name="Hegedus B."/>
            <person name="Baldrian P."/>
            <person name="Stursova M."/>
            <person name="Weitz H."/>
            <person name="Taylor A."/>
            <person name="Grigoriev I.V."/>
            <person name="Nagy L.G."/>
            <person name="Martin F."/>
            <person name="Kauserud H."/>
        </authorList>
    </citation>
    <scope>NUCLEOTIDE SEQUENCE</scope>
    <source>
        <strain evidence="2">9144</strain>
    </source>
</reference>
<gene>
    <name evidence="2" type="ORF">GGX14DRAFT_395522</name>
</gene>